<evidence type="ECO:0000313" key="1">
    <source>
        <dbReference type="EMBL" id="HIR12552.1"/>
    </source>
</evidence>
<evidence type="ECO:0000313" key="2">
    <source>
        <dbReference type="Proteomes" id="UP000886757"/>
    </source>
</evidence>
<dbReference type="EMBL" id="DVGK01000022">
    <property type="protein sequence ID" value="HIR12552.1"/>
    <property type="molecule type" value="Genomic_DNA"/>
</dbReference>
<organism evidence="1 2">
    <name type="scientific">Candidatus Choladousia intestinavium</name>
    <dbReference type="NCBI Taxonomy" id="2840727"/>
    <lineage>
        <taxon>Bacteria</taxon>
        <taxon>Bacillati</taxon>
        <taxon>Bacillota</taxon>
        <taxon>Clostridia</taxon>
        <taxon>Lachnospirales</taxon>
        <taxon>Lachnospiraceae</taxon>
        <taxon>Lachnospiraceae incertae sedis</taxon>
        <taxon>Candidatus Choladousia</taxon>
    </lineage>
</organism>
<gene>
    <name evidence="1" type="ORF">IAB31_01355</name>
</gene>
<name>A0A9D1D8L8_9FIRM</name>
<reference evidence="1" key="1">
    <citation type="submission" date="2020-10" db="EMBL/GenBank/DDBJ databases">
        <authorList>
            <person name="Gilroy R."/>
        </authorList>
    </citation>
    <scope>NUCLEOTIDE SEQUENCE</scope>
    <source>
        <strain evidence="1">ChiSjej4B22-8148</strain>
    </source>
</reference>
<accession>A0A9D1D8L8</accession>
<reference evidence="1" key="2">
    <citation type="journal article" date="2021" name="PeerJ">
        <title>Extensive microbial diversity within the chicken gut microbiome revealed by metagenomics and culture.</title>
        <authorList>
            <person name="Gilroy R."/>
            <person name="Ravi A."/>
            <person name="Getino M."/>
            <person name="Pursley I."/>
            <person name="Horton D.L."/>
            <person name="Alikhan N.F."/>
            <person name="Baker D."/>
            <person name="Gharbi K."/>
            <person name="Hall N."/>
            <person name="Watson M."/>
            <person name="Adriaenssens E.M."/>
            <person name="Foster-Nyarko E."/>
            <person name="Jarju S."/>
            <person name="Secka A."/>
            <person name="Antonio M."/>
            <person name="Oren A."/>
            <person name="Chaudhuri R.R."/>
            <person name="La Ragione R."/>
            <person name="Hildebrand F."/>
            <person name="Pallen M.J."/>
        </authorList>
    </citation>
    <scope>NUCLEOTIDE SEQUENCE</scope>
    <source>
        <strain evidence="1">ChiSjej4B22-8148</strain>
    </source>
</reference>
<sequence length="49" mass="5044">MGLPDIKFIISDREFSAAVSLAAPGAYRGCGRGTAAKKALDDACLNVVC</sequence>
<proteinExistence type="predicted"/>
<comment type="caution">
    <text evidence="1">The sequence shown here is derived from an EMBL/GenBank/DDBJ whole genome shotgun (WGS) entry which is preliminary data.</text>
</comment>
<dbReference type="AlphaFoldDB" id="A0A9D1D8L8"/>
<dbReference type="Proteomes" id="UP000886757">
    <property type="component" value="Unassembled WGS sequence"/>
</dbReference>
<protein>
    <submittedName>
        <fullName evidence="1">Uncharacterized protein</fullName>
    </submittedName>
</protein>